<reference evidence="8" key="1">
    <citation type="submission" date="2021-02" db="EMBL/GenBank/DDBJ databases">
        <authorList>
            <person name="Bekaert M."/>
        </authorList>
    </citation>
    <scope>NUCLEOTIDE SEQUENCE</scope>
    <source>
        <strain evidence="8">IoA-00</strain>
    </source>
</reference>
<evidence type="ECO:0000256" key="6">
    <source>
        <dbReference type="ARBA" id="ARBA00023136"/>
    </source>
</evidence>
<evidence type="ECO:0000313" key="9">
    <source>
        <dbReference type="Proteomes" id="UP000675881"/>
    </source>
</evidence>
<dbReference type="GO" id="GO:0005886">
    <property type="term" value="C:plasma membrane"/>
    <property type="evidence" value="ECO:0007669"/>
    <property type="project" value="UniProtKB-SubCell"/>
</dbReference>
<keyword evidence="3" id="KW-1003">Cell membrane</keyword>
<evidence type="ECO:0000256" key="1">
    <source>
        <dbReference type="ARBA" id="ARBA00004651"/>
    </source>
</evidence>
<comment type="similarity">
    <text evidence="2">Belongs to the patched family.</text>
</comment>
<dbReference type="Gene3D" id="1.20.1640.10">
    <property type="entry name" value="Multidrug efflux transporter AcrB transmembrane domain"/>
    <property type="match status" value="1"/>
</dbReference>
<organism evidence="8 9">
    <name type="scientific">Lepeophtheirus salmonis</name>
    <name type="common">Salmon louse</name>
    <name type="synonym">Caligus salmonis</name>
    <dbReference type="NCBI Taxonomy" id="72036"/>
    <lineage>
        <taxon>Eukaryota</taxon>
        <taxon>Metazoa</taxon>
        <taxon>Ecdysozoa</taxon>
        <taxon>Arthropoda</taxon>
        <taxon>Crustacea</taxon>
        <taxon>Multicrustacea</taxon>
        <taxon>Hexanauplia</taxon>
        <taxon>Copepoda</taxon>
        <taxon>Siphonostomatoida</taxon>
        <taxon>Caligidae</taxon>
        <taxon>Lepeophtheirus</taxon>
    </lineage>
</organism>
<evidence type="ECO:0000256" key="4">
    <source>
        <dbReference type="ARBA" id="ARBA00022692"/>
    </source>
</evidence>
<dbReference type="Proteomes" id="UP000675881">
    <property type="component" value="Chromosome 12"/>
</dbReference>
<keyword evidence="5" id="KW-1133">Transmembrane helix</keyword>
<evidence type="ECO:0000256" key="3">
    <source>
        <dbReference type="ARBA" id="ARBA00022475"/>
    </source>
</evidence>
<keyword evidence="4" id="KW-0812">Transmembrane</keyword>
<keyword evidence="9" id="KW-1185">Reference proteome</keyword>
<dbReference type="OrthoDB" id="6505774at2759"/>
<evidence type="ECO:0000256" key="7">
    <source>
        <dbReference type="ARBA" id="ARBA00023180"/>
    </source>
</evidence>
<keyword evidence="6" id="KW-0472">Membrane</keyword>
<evidence type="ECO:0000313" key="8">
    <source>
        <dbReference type="EMBL" id="CAF2816796.1"/>
    </source>
</evidence>
<dbReference type="EMBL" id="HG994591">
    <property type="protein sequence ID" value="CAF2816796.1"/>
    <property type="molecule type" value="Genomic_DNA"/>
</dbReference>
<evidence type="ECO:0000256" key="5">
    <source>
        <dbReference type="ARBA" id="ARBA00022989"/>
    </source>
</evidence>
<accession>A0A7R8H1V3</accession>
<sequence length="528" mass="60643">MAIAGYAEKSNRHSLTCLTVIPKSKADNGLLYAKMAVLSHLNLPPNIPHKVVPIVANWRVIVLVNSMAFLKESKNWLYRIFCSGGISPDDPFNKKDNAENAIMVIFRDYVARAINNGYFKIFVLNGKKLARYDSYSVEFYEMEDTYFREYPYRVNVVLSGHFNYSNLQIFLRKGKNFISTLKEVYLGSGFTHYVKDVHFSTDNKSIIASRFLIQGTKIYNTNDEKKFVQELRYVCLTSNYNVTVFHPYFIYFDQFLMVLPTTIQCITVAAFVMMFISLIFIPNPVCSLWVAFSIISIEVGVVGFMTLWGVGLDSISMINLIMCIGFSVDFSAHISYHYMSCEKSFTDKERIRDSMYALGLPIVQGAISTILGVVGLALAPSYVFITFFKMVFLVIVLGALHGLLVLPILLSIFGPSSFKKCKKERKEEIQPSTDLETLPYSTTLNENTQNSMKDYSQYQIKIPRPSTKVDKYFDTTKLHEMYTNTGYESEEIYDARFKANPSRTDLYLYKNQEQKKRHEILKLQQEML</sequence>
<name>A0A7R8H1V3_LEPSM</name>
<comment type="subcellular location">
    <subcellularLocation>
        <location evidence="1">Cell membrane</location>
        <topology evidence="1">Multi-pass membrane protein</topology>
    </subcellularLocation>
</comment>
<dbReference type="PANTHER" id="PTHR10796">
    <property type="entry name" value="PATCHED-RELATED"/>
    <property type="match status" value="1"/>
</dbReference>
<keyword evidence="7" id="KW-0325">Glycoprotein</keyword>
<dbReference type="AlphaFoldDB" id="A0A7R8H1V3"/>
<dbReference type="InterPro" id="IPR051697">
    <property type="entry name" value="Patched_domain-protein"/>
</dbReference>
<dbReference type="SUPFAM" id="SSF82866">
    <property type="entry name" value="Multidrug efflux transporter AcrB transmembrane domain"/>
    <property type="match status" value="1"/>
</dbReference>
<protein>
    <submittedName>
        <fullName evidence="8">(salmon louse) hypothetical protein</fullName>
    </submittedName>
</protein>
<gene>
    <name evidence="8" type="ORF">LSAA_3495</name>
</gene>
<dbReference type="PANTHER" id="PTHR10796:SF92">
    <property type="entry name" value="PATCHED-RELATED, ISOFORM A"/>
    <property type="match status" value="1"/>
</dbReference>
<proteinExistence type="inferred from homology"/>
<evidence type="ECO:0000256" key="2">
    <source>
        <dbReference type="ARBA" id="ARBA00005585"/>
    </source>
</evidence>
<dbReference type="FunFam" id="1.20.1640.10:FF:000013">
    <property type="entry name" value="PaTched Related family"/>
    <property type="match status" value="1"/>
</dbReference>
<dbReference type="GO" id="GO:0030659">
    <property type="term" value="C:cytoplasmic vesicle membrane"/>
    <property type="evidence" value="ECO:0007669"/>
    <property type="project" value="TreeGrafter"/>
</dbReference>